<feature type="region of interest" description="Disordered" evidence="1">
    <location>
        <begin position="463"/>
        <end position="498"/>
    </location>
</feature>
<dbReference type="Proteomes" id="UP000319663">
    <property type="component" value="Unassembled WGS sequence"/>
</dbReference>
<dbReference type="OrthoDB" id="4509038at2759"/>
<comment type="caution">
    <text evidence="2">The sequence shown here is derived from an EMBL/GenBank/DDBJ whole genome shotgun (WGS) entry which is preliminary data.</text>
</comment>
<feature type="compositionally biased region" description="Polar residues" evidence="1">
    <location>
        <begin position="556"/>
        <end position="573"/>
    </location>
</feature>
<accession>A0A507QNS2</accession>
<sequence length="597" mass="65344">MSGIQHDEIDPLAGLFLPSDTNEGCSLDIPQRAIHLREAGPYLPNETDSLGHFSSKEIPSAKNAVLIPGEGCPSTAEPNFYPRENLGSQKDSAVTQSFEDEQPIVRDSLQRPISSSESPPSLPGTDLHEVSLAEGFHEITGTNTVNLNLPSGSGIDMRHAFKPCEAQSNANDTANDTMQLDVPVDDTLGDSESIEPMQNSAVDVTTPAELDTGIESRLSEEQNLEENGPVAPGTPCEETSDMNDAVNPSDQPPEGHQFIGSRSIACQSPSSCRETNSVHIPRLDQDRCPEPPAHVNLEATVLHNEEVTPCEDAEIAASPCYSINKGLDSDTNQPIASPPKHAQSINGQMSAPPTSHSPSPIQPRTKQVEFSHAEIRSLREPDPSSGPEEPVTQCAGSDFENTNTNSPSNAHCPWRLSETTLSIDIHEAEHIPIFIGYSTFRVVDGQLFQTMTLSQGNVELAPAKRPVHNPVERDCSAENRKKTGRPPSNRGSLSPDEERKLVKLRDEGYTWNEIAIQFPHKKKGTLQSIYYSRLKNSRDQASPVHGHSKRRRPAYNSLNDRVNGASQSTSDSSVYRTRLEPMSHPRYSFRARRCPRS</sequence>
<feature type="compositionally biased region" description="Polar residues" evidence="1">
    <location>
        <begin position="343"/>
        <end position="365"/>
    </location>
</feature>
<organism evidence="2 3">
    <name type="scientific">Monascus purpureus</name>
    <name type="common">Red mold</name>
    <name type="synonym">Monascus anka</name>
    <dbReference type="NCBI Taxonomy" id="5098"/>
    <lineage>
        <taxon>Eukaryota</taxon>
        <taxon>Fungi</taxon>
        <taxon>Dikarya</taxon>
        <taxon>Ascomycota</taxon>
        <taxon>Pezizomycotina</taxon>
        <taxon>Eurotiomycetes</taxon>
        <taxon>Eurotiomycetidae</taxon>
        <taxon>Eurotiales</taxon>
        <taxon>Aspergillaceae</taxon>
        <taxon>Monascus</taxon>
    </lineage>
</organism>
<feature type="compositionally biased region" description="Basic and acidic residues" evidence="1">
    <location>
        <begin position="470"/>
        <end position="481"/>
    </location>
</feature>
<feature type="compositionally biased region" description="Polar residues" evidence="1">
    <location>
        <begin position="399"/>
        <end position="409"/>
    </location>
</feature>
<name>A0A507QNS2_MONPU</name>
<reference evidence="2 3" key="1">
    <citation type="submission" date="2019-06" db="EMBL/GenBank/DDBJ databases">
        <title>Wine fermentation using esterase from Monascus purpureus.</title>
        <authorList>
            <person name="Geng C."/>
            <person name="Zhang Y."/>
        </authorList>
    </citation>
    <scope>NUCLEOTIDE SEQUENCE [LARGE SCALE GENOMIC DNA]</scope>
    <source>
        <strain evidence="2">HQ1</strain>
    </source>
</reference>
<feature type="compositionally biased region" description="Acidic residues" evidence="1">
    <location>
        <begin position="183"/>
        <end position="193"/>
    </location>
</feature>
<feature type="region of interest" description="Disordered" evidence="1">
    <location>
        <begin position="328"/>
        <end position="413"/>
    </location>
</feature>
<feature type="region of interest" description="Disordered" evidence="1">
    <location>
        <begin position="219"/>
        <end position="262"/>
    </location>
</feature>
<evidence type="ECO:0000313" key="2">
    <source>
        <dbReference type="EMBL" id="TQB70126.1"/>
    </source>
</evidence>
<feature type="region of interest" description="Disordered" evidence="1">
    <location>
        <begin position="168"/>
        <end position="203"/>
    </location>
</feature>
<evidence type="ECO:0008006" key="4">
    <source>
        <dbReference type="Google" id="ProtNLM"/>
    </source>
</evidence>
<dbReference type="EMBL" id="VIFY01000121">
    <property type="protein sequence ID" value="TQB70126.1"/>
    <property type="molecule type" value="Genomic_DNA"/>
</dbReference>
<feature type="compositionally biased region" description="Polar residues" evidence="1">
    <location>
        <begin position="168"/>
        <end position="178"/>
    </location>
</feature>
<keyword evidence="3" id="KW-1185">Reference proteome</keyword>
<proteinExistence type="predicted"/>
<feature type="region of interest" description="Disordered" evidence="1">
    <location>
        <begin position="537"/>
        <end position="573"/>
    </location>
</feature>
<evidence type="ECO:0000256" key="1">
    <source>
        <dbReference type="SAM" id="MobiDB-lite"/>
    </source>
</evidence>
<evidence type="ECO:0000313" key="3">
    <source>
        <dbReference type="Proteomes" id="UP000319663"/>
    </source>
</evidence>
<feature type="compositionally biased region" description="Polar residues" evidence="1">
    <location>
        <begin position="86"/>
        <end position="97"/>
    </location>
</feature>
<dbReference type="AlphaFoldDB" id="A0A507QNS2"/>
<protein>
    <recommendedName>
        <fullName evidence="4">Myb-like domain-containing protein</fullName>
    </recommendedName>
</protein>
<gene>
    <name evidence="2" type="ORF">MPDQ_000953</name>
</gene>
<feature type="region of interest" description="Disordered" evidence="1">
    <location>
        <begin position="75"/>
        <end position="126"/>
    </location>
</feature>
<feature type="compositionally biased region" description="Basic and acidic residues" evidence="1">
    <location>
        <begin position="366"/>
        <end position="382"/>
    </location>
</feature>